<dbReference type="PANTHER" id="PTHR30579">
    <property type="entry name" value="TRANSCRIPTIONAL REGULATOR"/>
    <property type="match status" value="1"/>
</dbReference>
<evidence type="ECO:0000259" key="6">
    <source>
        <dbReference type="PROSITE" id="PS50931"/>
    </source>
</evidence>
<dbReference type="Pfam" id="PF00126">
    <property type="entry name" value="HTH_1"/>
    <property type="match status" value="1"/>
</dbReference>
<dbReference type="GO" id="GO:0003677">
    <property type="term" value="F:DNA binding"/>
    <property type="evidence" value="ECO:0007669"/>
    <property type="project" value="UniProtKB-KW"/>
</dbReference>
<dbReference type="Gene3D" id="1.10.10.10">
    <property type="entry name" value="Winged helix-like DNA-binding domain superfamily/Winged helix DNA-binding domain"/>
    <property type="match status" value="1"/>
</dbReference>
<dbReference type="OrthoDB" id="3252676at2"/>
<dbReference type="GO" id="GO:0003700">
    <property type="term" value="F:DNA-binding transcription factor activity"/>
    <property type="evidence" value="ECO:0007669"/>
    <property type="project" value="InterPro"/>
</dbReference>
<evidence type="ECO:0000313" key="8">
    <source>
        <dbReference type="Proteomes" id="UP000006833"/>
    </source>
</evidence>
<dbReference type="InterPro" id="IPR036390">
    <property type="entry name" value="WH_DNA-bd_sf"/>
</dbReference>
<dbReference type="EMBL" id="CP000830">
    <property type="protein sequence ID" value="ABV92456.1"/>
    <property type="molecule type" value="Genomic_DNA"/>
</dbReference>
<dbReference type="InterPro" id="IPR036388">
    <property type="entry name" value="WH-like_DNA-bd_sf"/>
</dbReference>
<dbReference type="HOGENOM" id="CLU_063829_0_1_5"/>
<evidence type="ECO:0000256" key="4">
    <source>
        <dbReference type="ARBA" id="ARBA00023163"/>
    </source>
</evidence>
<dbReference type="NCBIfam" id="TIGR03298">
    <property type="entry name" value="argP"/>
    <property type="match status" value="1"/>
</dbReference>
<keyword evidence="3" id="KW-0238">DNA-binding</keyword>
<accession>A8LQH0</accession>
<evidence type="ECO:0000256" key="1">
    <source>
        <dbReference type="ARBA" id="ARBA00009437"/>
    </source>
</evidence>
<keyword evidence="8" id="KW-1185">Reference proteome</keyword>
<reference evidence="8" key="1">
    <citation type="journal article" date="2010" name="ISME J.">
        <title>The complete genome sequence of the algal symbiont Dinoroseobacter shibae: a hitchhiker's guide to life in the sea.</title>
        <authorList>
            <person name="Wagner-Dobler I."/>
            <person name="Ballhausen B."/>
            <person name="Berger M."/>
            <person name="Brinkhoff T."/>
            <person name="Buchholz I."/>
            <person name="Bunk B."/>
            <person name="Cypionka H."/>
            <person name="Daniel R."/>
            <person name="Drepper T."/>
            <person name="Gerdts G."/>
            <person name="Hahnke S."/>
            <person name="Han C."/>
            <person name="Jahn D."/>
            <person name="Kalhoefer D."/>
            <person name="Kiss H."/>
            <person name="Klenk H.P."/>
            <person name="Kyrpides N."/>
            <person name="Liebl W."/>
            <person name="Liesegang H."/>
            <person name="Meincke L."/>
            <person name="Pati A."/>
            <person name="Petersen J."/>
            <person name="Piekarski T."/>
            <person name="Pommerenke C."/>
            <person name="Pradella S."/>
            <person name="Pukall R."/>
            <person name="Rabus R."/>
            <person name="Stackebrandt E."/>
            <person name="Thole S."/>
            <person name="Thompson L."/>
            <person name="Tielen P."/>
            <person name="Tomasch J."/>
            <person name="von Jan M."/>
            <person name="Wanphrut N."/>
            <person name="Wichels A."/>
            <person name="Zech H."/>
            <person name="Simon M."/>
        </authorList>
    </citation>
    <scope>NUCLEOTIDE SEQUENCE [LARGE SCALE GENOMIC DNA]</scope>
    <source>
        <strain evidence="8">DSM 16493 / NCIMB 14021 / DFL 12</strain>
    </source>
</reference>
<dbReference type="PROSITE" id="PS50931">
    <property type="entry name" value="HTH_LYSR"/>
    <property type="match status" value="1"/>
</dbReference>
<evidence type="ECO:0000256" key="2">
    <source>
        <dbReference type="ARBA" id="ARBA00023015"/>
    </source>
</evidence>
<dbReference type="InterPro" id="IPR050176">
    <property type="entry name" value="LTTR"/>
</dbReference>
<name>A8LQH0_DINSH</name>
<dbReference type="InterPro" id="IPR005119">
    <property type="entry name" value="LysR_subst-bd"/>
</dbReference>
<dbReference type="RefSeq" id="WP_012177388.1">
    <property type="nucleotide sequence ID" value="NC_009952.1"/>
</dbReference>
<dbReference type="NCBIfam" id="NF009888">
    <property type="entry name" value="PRK13348.1"/>
    <property type="match status" value="1"/>
</dbReference>
<dbReference type="Gene3D" id="3.40.190.290">
    <property type="match status" value="1"/>
</dbReference>
<keyword evidence="4" id="KW-0804">Transcription</keyword>
<feature type="domain" description="HTH lysR-type" evidence="6">
    <location>
        <begin position="1"/>
        <end position="58"/>
    </location>
</feature>
<dbReference type="Pfam" id="PF03466">
    <property type="entry name" value="LysR_substrate"/>
    <property type="match status" value="1"/>
</dbReference>
<feature type="compositionally biased region" description="Basic residues" evidence="5">
    <location>
        <begin position="296"/>
        <end position="308"/>
    </location>
</feature>
<dbReference type="PRINTS" id="PR00039">
    <property type="entry name" value="HTHLYSR"/>
</dbReference>
<evidence type="ECO:0000256" key="5">
    <source>
        <dbReference type="SAM" id="MobiDB-lite"/>
    </source>
</evidence>
<dbReference type="SUPFAM" id="SSF53850">
    <property type="entry name" value="Periplasmic binding protein-like II"/>
    <property type="match status" value="1"/>
</dbReference>
<proteinExistence type="inferred from homology"/>
<dbReference type="InterPro" id="IPR000847">
    <property type="entry name" value="LysR_HTH_N"/>
</dbReference>
<comment type="similarity">
    <text evidence="1">Belongs to the LysR transcriptional regulatory family.</text>
</comment>
<dbReference type="PANTHER" id="PTHR30579:SF2">
    <property type="entry name" value="HTH-TYPE TRANSCRIPTIONAL REGULATOR ARGP"/>
    <property type="match status" value="1"/>
</dbReference>
<gene>
    <name evidence="7" type="ordered locus">Dshi_0711</name>
</gene>
<keyword evidence="2" id="KW-0805">Transcription regulation</keyword>
<dbReference type="KEGG" id="dsh:Dshi_0711"/>
<dbReference type="eggNOG" id="COG0583">
    <property type="taxonomic scope" value="Bacteria"/>
</dbReference>
<evidence type="ECO:0000256" key="3">
    <source>
        <dbReference type="ARBA" id="ARBA00023125"/>
    </source>
</evidence>
<feature type="region of interest" description="Disordered" evidence="5">
    <location>
        <begin position="286"/>
        <end position="308"/>
    </location>
</feature>
<dbReference type="Proteomes" id="UP000006833">
    <property type="component" value="Chromosome"/>
</dbReference>
<dbReference type="AlphaFoldDB" id="A8LQH0"/>
<dbReference type="NCBIfam" id="NF002964">
    <property type="entry name" value="PRK03635.1"/>
    <property type="match status" value="1"/>
</dbReference>
<evidence type="ECO:0000313" key="7">
    <source>
        <dbReference type="EMBL" id="ABV92456.1"/>
    </source>
</evidence>
<protein>
    <submittedName>
        <fullName evidence="7">Transcriptional regulator</fullName>
    </submittedName>
</protein>
<sequence>MLSDPALIALSQVLRTGSFDAAARSLGLTPSAISQRIKGLEDRLGTPLVHRTQPCTGTAAGQRLLRHADEVALLEAALARDLPALGPAALPHLRLAVNADSLATWVIPALAACADMLFDLVVDDQDHAADWLQRGEVLAALSTRGTPVTGCDVTALGRLRYRATASPAFMARHFPAGVTADALARAPCMTFNPKDRLQRDWIAQVWGRPVLPPTHLLPSTHAFVDAALAGLGWGMNPEPLVRDHLAAGRLVELVPDTPLDTALFWQVRRLSAPALAPLTAALRQAARAGLHQHAPAPRRSRQSSTKSR</sequence>
<dbReference type="InterPro" id="IPR017685">
    <property type="entry name" value="ArgP"/>
</dbReference>
<dbReference type="SUPFAM" id="SSF46785">
    <property type="entry name" value="Winged helix' DNA-binding domain"/>
    <property type="match status" value="1"/>
</dbReference>
<organism evidence="7 8">
    <name type="scientific">Dinoroseobacter shibae (strain DSM 16493 / NCIMB 14021 / DFL 12)</name>
    <dbReference type="NCBI Taxonomy" id="398580"/>
    <lineage>
        <taxon>Bacteria</taxon>
        <taxon>Pseudomonadati</taxon>
        <taxon>Pseudomonadota</taxon>
        <taxon>Alphaproteobacteria</taxon>
        <taxon>Rhodobacterales</taxon>
        <taxon>Roseobacteraceae</taxon>
        <taxon>Dinoroseobacter</taxon>
    </lineage>
</organism>